<dbReference type="NCBIfam" id="NF005559">
    <property type="entry name" value="PRK07231.1"/>
    <property type="match status" value="1"/>
</dbReference>
<dbReference type="InterPro" id="IPR002347">
    <property type="entry name" value="SDR_fam"/>
</dbReference>
<dbReference type="PANTHER" id="PTHR43943:SF2">
    <property type="entry name" value="DEHYDROGENASE_REDUCTASE 4"/>
    <property type="match status" value="1"/>
</dbReference>
<sequence>MSASTERWTGRVAVVTGGTRGLGREIATGLARRGAEVVIVGRDEGRAVTAASEIASATEGLVTGMGCHVGRWAECDALVERIRETHGRLDVLVNNAGMSPHYDELTDVTEEYFDKVFAVNLKGPFRLSALAAELMTKGDGGSIVNITSVAAVRPRRGQVPYAMAKAGLATLTHAMAHACGPKVRVNAVMAGPFLTDVSRAWDMEAFEARAHREIPLQRAGRPEEIAGAVLYLAGPDSTYTSGAVVKVDGGESWAPA</sequence>
<dbReference type="InterPro" id="IPR036291">
    <property type="entry name" value="NAD(P)-bd_dom_sf"/>
</dbReference>
<gene>
    <name evidence="4" type="ORF">EXU32_13120</name>
</gene>
<reference evidence="4 5" key="1">
    <citation type="submission" date="2019-02" db="EMBL/GenBank/DDBJ databases">
        <title>Genomic data mining of an Antarctic deep-sea actinobacterium, Janibacterlimosus P3-3-X1.</title>
        <authorList>
            <person name="Liao L."/>
            <person name="Chen B."/>
        </authorList>
    </citation>
    <scope>NUCLEOTIDE SEQUENCE [LARGE SCALE GENOMIC DNA]</scope>
    <source>
        <strain evidence="4 5">P3-3-X1</strain>
    </source>
</reference>
<evidence type="ECO:0000256" key="2">
    <source>
        <dbReference type="ARBA" id="ARBA00023002"/>
    </source>
</evidence>
<comment type="similarity">
    <text evidence="1">Belongs to the short-chain dehydrogenases/reductases (SDR) family.</text>
</comment>
<feature type="domain" description="Ketoreductase" evidence="3">
    <location>
        <begin position="11"/>
        <end position="197"/>
    </location>
</feature>
<dbReference type="PRINTS" id="PR00080">
    <property type="entry name" value="SDRFAMILY"/>
</dbReference>
<dbReference type="OrthoDB" id="272646at2"/>
<evidence type="ECO:0000313" key="5">
    <source>
        <dbReference type="Proteomes" id="UP000290408"/>
    </source>
</evidence>
<evidence type="ECO:0000313" key="4">
    <source>
        <dbReference type="EMBL" id="QBF47103.1"/>
    </source>
</evidence>
<dbReference type="RefSeq" id="WP_130630302.1">
    <property type="nucleotide sequence ID" value="NZ_CP036164.1"/>
</dbReference>
<dbReference type="AlphaFoldDB" id="A0A4P6MZA8"/>
<accession>A0A4P6MZA8</accession>
<organism evidence="4 5">
    <name type="scientific">Janibacter limosus</name>
    <dbReference type="NCBI Taxonomy" id="53458"/>
    <lineage>
        <taxon>Bacteria</taxon>
        <taxon>Bacillati</taxon>
        <taxon>Actinomycetota</taxon>
        <taxon>Actinomycetes</taxon>
        <taxon>Micrococcales</taxon>
        <taxon>Intrasporangiaceae</taxon>
        <taxon>Janibacter</taxon>
    </lineage>
</organism>
<evidence type="ECO:0000256" key="1">
    <source>
        <dbReference type="ARBA" id="ARBA00006484"/>
    </source>
</evidence>
<dbReference type="SMART" id="SM00822">
    <property type="entry name" value="PKS_KR"/>
    <property type="match status" value="1"/>
</dbReference>
<dbReference type="PROSITE" id="PS00061">
    <property type="entry name" value="ADH_SHORT"/>
    <property type="match status" value="1"/>
</dbReference>
<name>A0A4P6MZA8_9MICO</name>
<keyword evidence="2" id="KW-0560">Oxidoreductase</keyword>
<dbReference type="Gene3D" id="3.40.50.720">
    <property type="entry name" value="NAD(P)-binding Rossmann-like Domain"/>
    <property type="match status" value="1"/>
</dbReference>
<dbReference type="SUPFAM" id="SSF51735">
    <property type="entry name" value="NAD(P)-binding Rossmann-fold domains"/>
    <property type="match status" value="1"/>
</dbReference>
<dbReference type="GO" id="GO:0016491">
    <property type="term" value="F:oxidoreductase activity"/>
    <property type="evidence" value="ECO:0007669"/>
    <property type="project" value="UniProtKB-KW"/>
</dbReference>
<dbReference type="Proteomes" id="UP000290408">
    <property type="component" value="Chromosome"/>
</dbReference>
<dbReference type="KEGG" id="jli:EXU32_13120"/>
<dbReference type="EMBL" id="CP036164">
    <property type="protein sequence ID" value="QBF47103.1"/>
    <property type="molecule type" value="Genomic_DNA"/>
</dbReference>
<dbReference type="CDD" id="cd05233">
    <property type="entry name" value="SDR_c"/>
    <property type="match status" value="1"/>
</dbReference>
<dbReference type="FunFam" id="3.40.50.720:FF:000084">
    <property type="entry name" value="Short-chain dehydrogenase reductase"/>
    <property type="match status" value="1"/>
</dbReference>
<protein>
    <submittedName>
        <fullName evidence="4">SDR family oxidoreductase</fullName>
    </submittedName>
</protein>
<dbReference type="InterPro" id="IPR020904">
    <property type="entry name" value="Sc_DH/Rdtase_CS"/>
</dbReference>
<keyword evidence="5" id="KW-1185">Reference proteome</keyword>
<dbReference type="InterPro" id="IPR057326">
    <property type="entry name" value="KR_dom"/>
</dbReference>
<dbReference type="PRINTS" id="PR00081">
    <property type="entry name" value="GDHRDH"/>
</dbReference>
<dbReference type="PANTHER" id="PTHR43943">
    <property type="entry name" value="DEHYDROGENASE/REDUCTASE (SDR FAMILY) MEMBER 4"/>
    <property type="match status" value="1"/>
</dbReference>
<evidence type="ECO:0000259" key="3">
    <source>
        <dbReference type="SMART" id="SM00822"/>
    </source>
</evidence>
<proteinExistence type="inferred from homology"/>
<dbReference type="Pfam" id="PF13561">
    <property type="entry name" value="adh_short_C2"/>
    <property type="match status" value="1"/>
</dbReference>